<feature type="transmembrane region" description="Helical" evidence="1">
    <location>
        <begin position="98"/>
        <end position="119"/>
    </location>
</feature>
<name>W0RK25_9BACT</name>
<gene>
    <name evidence="3" type="ORF">J421_2221</name>
</gene>
<protein>
    <submittedName>
        <fullName evidence="3">PHP domain protein</fullName>
    </submittedName>
</protein>
<dbReference type="Proteomes" id="UP000019151">
    <property type="component" value="Chromosome"/>
</dbReference>
<keyword evidence="1" id="KW-0812">Transmembrane</keyword>
<keyword evidence="4" id="KW-1185">Reference proteome</keyword>
<evidence type="ECO:0000256" key="1">
    <source>
        <dbReference type="SAM" id="Phobius"/>
    </source>
</evidence>
<evidence type="ECO:0000256" key="2">
    <source>
        <dbReference type="SAM" id="SignalP"/>
    </source>
</evidence>
<evidence type="ECO:0000313" key="3">
    <source>
        <dbReference type="EMBL" id="AHG89758.1"/>
    </source>
</evidence>
<dbReference type="KEGG" id="gba:J421_2221"/>
<feature type="signal peptide" evidence="2">
    <location>
        <begin position="1"/>
        <end position="24"/>
    </location>
</feature>
<keyword evidence="1" id="KW-0472">Membrane</keyword>
<dbReference type="PATRIC" id="fig|861299.3.peg.2258"/>
<dbReference type="Gene3D" id="3.20.20.140">
    <property type="entry name" value="Metal-dependent hydrolases"/>
    <property type="match status" value="1"/>
</dbReference>
<sequence>MPTGRLTTRAAALATAALAVGALAPVPAVHDAVTGAPVPGATLVLPAPYVALAPLCALADAIAGLPVHAHYMLVLSLLATGALWMSGRDGAPNGVRRLGLRALAAVAAPLAVYVAAVLLPRPVPRLVLRDPDAVAVDFHSHTDASHDGRRDYTAAANRAWHAAAGFDVAYVTDHATFASAAAAAAANPRRAGDGTVLLTGVEVRRRGQHLDVLGTGPADSLAYADGELHADALAPDRSTERVLLLTLPAHLDRVRPTDGLHAIELSDGSPRGLEQSDRERRAVVALADSLHLALLAGSDDHGWARNAVAWSVLRIPGWRALSPDALDRAIRAAIRARGRAAVQVIERRASVVPGGSLASPMDELFVRLWLLCRALSWPERAAWLAWIWIPALLSGLTRRTGSSAFLN</sequence>
<reference evidence="3 4" key="1">
    <citation type="journal article" date="2014" name="Genome Announc.">
        <title>Genome Sequence and Methylome of Soil Bacterium Gemmatirosa kalamazoonensis KBS708T, a Member of the Rarely Cultivated Gemmatimonadetes Phylum.</title>
        <authorList>
            <person name="Debruyn J.M."/>
            <person name="Radosevich M."/>
            <person name="Wommack K.E."/>
            <person name="Polson S.W."/>
            <person name="Hauser L.J."/>
            <person name="Fawaz M.N."/>
            <person name="Korlach J."/>
            <person name="Tsai Y.C."/>
        </authorList>
    </citation>
    <scope>NUCLEOTIDE SEQUENCE [LARGE SCALE GENOMIC DNA]</scope>
    <source>
        <strain evidence="3 4">KBS708</strain>
    </source>
</reference>
<dbReference type="eggNOG" id="ENOG50336NI">
    <property type="taxonomic scope" value="Bacteria"/>
</dbReference>
<feature type="chain" id="PRO_5004795097" evidence="2">
    <location>
        <begin position="25"/>
        <end position="407"/>
    </location>
</feature>
<organism evidence="3 4">
    <name type="scientific">Gemmatirosa kalamazoonensis</name>
    <dbReference type="NCBI Taxonomy" id="861299"/>
    <lineage>
        <taxon>Bacteria</taxon>
        <taxon>Pseudomonadati</taxon>
        <taxon>Gemmatimonadota</taxon>
        <taxon>Gemmatimonadia</taxon>
        <taxon>Gemmatimonadales</taxon>
        <taxon>Gemmatimonadaceae</taxon>
        <taxon>Gemmatirosa</taxon>
    </lineage>
</organism>
<dbReference type="PANTHER" id="PTHR42924">
    <property type="entry name" value="EXONUCLEASE"/>
    <property type="match status" value="1"/>
</dbReference>
<keyword evidence="2" id="KW-0732">Signal</keyword>
<dbReference type="InterPro" id="IPR052018">
    <property type="entry name" value="PHP_domain"/>
</dbReference>
<dbReference type="PANTHER" id="PTHR42924:SF3">
    <property type="entry name" value="POLYMERASE_HISTIDINOL PHOSPHATASE N-TERMINAL DOMAIN-CONTAINING PROTEIN"/>
    <property type="match status" value="1"/>
</dbReference>
<dbReference type="AlphaFoldDB" id="W0RK25"/>
<dbReference type="InParanoid" id="W0RK25"/>
<keyword evidence="1" id="KW-1133">Transmembrane helix</keyword>
<dbReference type="InterPro" id="IPR016195">
    <property type="entry name" value="Pol/histidinol_Pase-like"/>
</dbReference>
<dbReference type="GO" id="GO:0004534">
    <property type="term" value="F:5'-3' RNA exonuclease activity"/>
    <property type="evidence" value="ECO:0007669"/>
    <property type="project" value="TreeGrafter"/>
</dbReference>
<feature type="transmembrane region" description="Helical" evidence="1">
    <location>
        <begin position="69"/>
        <end position="86"/>
    </location>
</feature>
<dbReference type="RefSeq" id="WP_025411246.1">
    <property type="nucleotide sequence ID" value="NZ_CP007128.1"/>
</dbReference>
<proteinExistence type="predicted"/>
<accession>W0RK25</accession>
<dbReference type="SUPFAM" id="SSF89550">
    <property type="entry name" value="PHP domain-like"/>
    <property type="match status" value="1"/>
</dbReference>
<evidence type="ECO:0000313" key="4">
    <source>
        <dbReference type="Proteomes" id="UP000019151"/>
    </source>
</evidence>
<dbReference type="EMBL" id="CP007128">
    <property type="protein sequence ID" value="AHG89758.1"/>
    <property type="molecule type" value="Genomic_DNA"/>
</dbReference>
<dbReference type="HOGENOM" id="CLU_675710_0_0_0"/>
<dbReference type="GO" id="GO:0035312">
    <property type="term" value="F:5'-3' DNA exonuclease activity"/>
    <property type="evidence" value="ECO:0007669"/>
    <property type="project" value="TreeGrafter"/>
</dbReference>